<evidence type="ECO:0000256" key="1">
    <source>
        <dbReference type="SAM" id="SignalP"/>
    </source>
</evidence>
<dbReference type="PANTHER" id="PTHR38706">
    <property type="entry name" value="SI:CH211-198C19.1-RELATED"/>
    <property type="match status" value="1"/>
</dbReference>
<dbReference type="Proteomes" id="UP000261620">
    <property type="component" value="Unplaced"/>
</dbReference>
<feature type="chain" id="PRO_5018556830" evidence="1">
    <location>
        <begin position="24"/>
        <end position="210"/>
    </location>
</feature>
<reference evidence="2" key="2">
    <citation type="submission" date="2025-09" db="UniProtKB">
        <authorList>
            <consortium name="Ensembl"/>
        </authorList>
    </citation>
    <scope>IDENTIFICATION</scope>
</reference>
<dbReference type="AlphaFoldDB" id="A0A3Q4AQD7"/>
<dbReference type="Ensembl" id="ENSMMOT00000006789.1">
    <property type="protein sequence ID" value="ENSMMOP00000006665.1"/>
    <property type="gene ID" value="ENSMMOG00000005209.1"/>
</dbReference>
<organism evidence="2 3">
    <name type="scientific">Mola mola</name>
    <name type="common">Ocean sunfish</name>
    <name type="synonym">Tetraodon mola</name>
    <dbReference type="NCBI Taxonomy" id="94237"/>
    <lineage>
        <taxon>Eukaryota</taxon>
        <taxon>Metazoa</taxon>
        <taxon>Chordata</taxon>
        <taxon>Craniata</taxon>
        <taxon>Vertebrata</taxon>
        <taxon>Euteleostomi</taxon>
        <taxon>Actinopterygii</taxon>
        <taxon>Neopterygii</taxon>
        <taxon>Teleostei</taxon>
        <taxon>Neoteleostei</taxon>
        <taxon>Acanthomorphata</taxon>
        <taxon>Eupercaria</taxon>
        <taxon>Tetraodontiformes</taxon>
        <taxon>Molidae</taxon>
        <taxon>Mola</taxon>
    </lineage>
</organism>
<feature type="signal peptide" evidence="1">
    <location>
        <begin position="1"/>
        <end position="23"/>
    </location>
</feature>
<dbReference type="PANTHER" id="PTHR38706:SF2">
    <property type="match status" value="1"/>
</dbReference>
<name>A0A3Q4AQD7_MOLML</name>
<protein>
    <submittedName>
        <fullName evidence="2">Uncharacterized protein</fullName>
    </submittedName>
</protein>
<sequence>MKTSGRITSFCVALPLYLISVSAVQKLDSINDLKKINYGQSVPKHSLILLHWFANTIIINDNGDMRLTFELDRQDYGSHFYSNFEELLNPLPPGYQYYTLGNLYQETSVEFPNYVVNPPREYMGENRDRIIIRVRRWNTRQSVLQSIDEVYITQHYETSNQQGTDYDPAHTYQITTNLLRQLRQFSVGQNQLSLSHLSSRFGMSNDSWKT</sequence>
<keyword evidence="3" id="KW-1185">Reference proteome</keyword>
<dbReference type="OMA" id="CPHTNNS"/>
<proteinExistence type="predicted"/>
<keyword evidence="1" id="KW-0732">Signal</keyword>
<reference evidence="2" key="1">
    <citation type="submission" date="2025-08" db="UniProtKB">
        <authorList>
            <consortium name="Ensembl"/>
        </authorList>
    </citation>
    <scope>IDENTIFICATION</scope>
</reference>
<accession>A0A3Q4AQD7</accession>
<evidence type="ECO:0000313" key="3">
    <source>
        <dbReference type="Proteomes" id="UP000261620"/>
    </source>
</evidence>
<evidence type="ECO:0000313" key="2">
    <source>
        <dbReference type="Ensembl" id="ENSMMOP00000006665.1"/>
    </source>
</evidence>